<evidence type="ECO:0000256" key="1">
    <source>
        <dbReference type="SAM" id="MobiDB-lite"/>
    </source>
</evidence>
<protein>
    <submittedName>
        <fullName evidence="2">Uncharacterized protein</fullName>
    </submittedName>
</protein>
<reference evidence="2 3" key="1">
    <citation type="journal article" date="2018" name="Nat. Ecol. Evol.">
        <title>Pezizomycetes genomes reveal the molecular basis of ectomycorrhizal truffle lifestyle.</title>
        <authorList>
            <person name="Murat C."/>
            <person name="Payen T."/>
            <person name="Noel B."/>
            <person name="Kuo A."/>
            <person name="Morin E."/>
            <person name="Chen J."/>
            <person name="Kohler A."/>
            <person name="Krizsan K."/>
            <person name="Balestrini R."/>
            <person name="Da Silva C."/>
            <person name="Montanini B."/>
            <person name="Hainaut M."/>
            <person name="Levati E."/>
            <person name="Barry K.W."/>
            <person name="Belfiori B."/>
            <person name="Cichocki N."/>
            <person name="Clum A."/>
            <person name="Dockter R.B."/>
            <person name="Fauchery L."/>
            <person name="Guy J."/>
            <person name="Iotti M."/>
            <person name="Le Tacon F."/>
            <person name="Lindquist E.A."/>
            <person name="Lipzen A."/>
            <person name="Malagnac F."/>
            <person name="Mello A."/>
            <person name="Molinier V."/>
            <person name="Miyauchi S."/>
            <person name="Poulain J."/>
            <person name="Riccioni C."/>
            <person name="Rubini A."/>
            <person name="Sitrit Y."/>
            <person name="Splivallo R."/>
            <person name="Traeger S."/>
            <person name="Wang M."/>
            <person name="Zifcakova L."/>
            <person name="Wipf D."/>
            <person name="Zambonelli A."/>
            <person name="Paolocci F."/>
            <person name="Nowrousian M."/>
            <person name="Ottonello S."/>
            <person name="Baldrian P."/>
            <person name="Spatafora J.W."/>
            <person name="Henrissat B."/>
            <person name="Nagy L.G."/>
            <person name="Aury J.M."/>
            <person name="Wincker P."/>
            <person name="Grigoriev I.V."/>
            <person name="Bonfante P."/>
            <person name="Martin F.M."/>
        </authorList>
    </citation>
    <scope>NUCLEOTIDE SEQUENCE [LARGE SCALE GENOMIC DNA]</scope>
    <source>
        <strain evidence="2 3">120613-1</strain>
    </source>
</reference>
<name>A0A3N4J4G0_9PEZI</name>
<organism evidence="2 3">
    <name type="scientific">Choiromyces venosus 120613-1</name>
    <dbReference type="NCBI Taxonomy" id="1336337"/>
    <lineage>
        <taxon>Eukaryota</taxon>
        <taxon>Fungi</taxon>
        <taxon>Dikarya</taxon>
        <taxon>Ascomycota</taxon>
        <taxon>Pezizomycotina</taxon>
        <taxon>Pezizomycetes</taxon>
        <taxon>Pezizales</taxon>
        <taxon>Tuberaceae</taxon>
        <taxon>Choiromyces</taxon>
    </lineage>
</organism>
<dbReference type="Proteomes" id="UP000276215">
    <property type="component" value="Unassembled WGS sequence"/>
</dbReference>
<dbReference type="OrthoDB" id="10383099at2759"/>
<accession>A0A3N4J4G0</accession>
<sequence length="324" mass="38487">MERSAEEFTHSANPINPAYPDDPPWPFEPELSKYDDKFRNCCQFLILLDACWTNYPDEEPLFTRIVEKFIKQAWEPIEMSKHRESHLWPDKLERLGEFPPPYARFPDGEDYVHCGYGGQDVHVYIITTQVLVWRAIKSVNRLLTLLPKDESRRGWMDPQTLDDKIVRNRTIEVFRRRVIDTSHDYFPDRFFSKIKGHLRESLLDQWSCDIVVPSFVEDFFLDDKDDLFTWTETLRHYDAFGDSPKTRSENTWESFMRYQIAIDRDRRELFRESFESRAYSAGLFTNETITPGSHCPYTTSWSIVTYLLSADHTELLYPQFVVSM</sequence>
<gene>
    <name evidence="2" type="ORF">L873DRAFT_1778282</name>
</gene>
<evidence type="ECO:0000313" key="2">
    <source>
        <dbReference type="EMBL" id="RPA93202.1"/>
    </source>
</evidence>
<dbReference type="AlphaFoldDB" id="A0A3N4J4G0"/>
<proteinExistence type="predicted"/>
<feature type="region of interest" description="Disordered" evidence="1">
    <location>
        <begin position="1"/>
        <end position="22"/>
    </location>
</feature>
<dbReference type="EMBL" id="ML120458">
    <property type="protein sequence ID" value="RPA93202.1"/>
    <property type="molecule type" value="Genomic_DNA"/>
</dbReference>
<evidence type="ECO:0000313" key="3">
    <source>
        <dbReference type="Proteomes" id="UP000276215"/>
    </source>
</evidence>
<keyword evidence="3" id="KW-1185">Reference proteome</keyword>